<dbReference type="InterPro" id="IPR001375">
    <property type="entry name" value="Peptidase_S9_cat"/>
</dbReference>
<evidence type="ECO:0000256" key="2">
    <source>
        <dbReference type="ARBA" id="ARBA00022801"/>
    </source>
</evidence>
<dbReference type="Gene3D" id="2.130.10.120">
    <property type="entry name" value="Prolyl oligopeptidase, N-terminal domain"/>
    <property type="match status" value="1"/>
</dbReference>
<dbReference type="AlphaFoldDB" id="A0A927JB91"/>
<dbReference type="EMBL" id="JACYWE010000002">
    <property type="protein sequence ID" value="MBD8505975.1"/>
    <property type="molecule type" value="Genomic_DNA"/>
</dbReference>
<protein>
    <submittedName>
        <fullName evidence="6">S9 family peptidase</fullName>
    </submittedName>
</protein>
<dbReference type="PANTHER" id="PTHR42881">
    <property type="entry name" value="PROLYL ENDOPEPTIDASE"/>
    <property type="match status" value="1"/>
</dbReference>
<dbReference type="GO" id="GO:0006508">
    <property type="term" value="P:proteolysis"/>
    <property type="evidence" value="ECO:0007669"/>
    <property type="project" value="UniProtKB-KW"/>
</dbReference>
<reference evidence="6" key="1">
    <citation type="submission" date="2020-09" db="EMBL/GenBank/DDBJ databases">
        <title>Hoyosella lacisalsi sp. nov., a halotolerant actinobacterium isolated from soil of Lake Gudzhirganskoe.</title>
        <authorList>
            <person name="Yang Q."/>
            <person name="Guo P.Y."/>
            <person name="Liu S.W."/>
            <person name="Li F.N."/>
            <person name="Sun C.H."/>
        </authorList>
    </citation>
    <scope>NUCLEOTIDE SEQUENCE</scope>
    <source>
        <strain evidence="6">G463</strain>
    </source>
</reference>
<sequence>MEAMDDPYLWLEDIDGNTVLDWVRKHNDTTLAAYRGDRLDALEASIRAALDTDDRIPYVRRRGEHLYNFWRDATNPRGIWRRTTLDEYRRPEPEWEILIDVDALAEAEDENWVWAGASVLRPSFDRALVALSRGGADASVIREFDLAELRFIPHGFHLDEAKSDVSWIDRDTILVGTDTGPGSLTSSGYPRIARQWRRGTPLAEAEILFEGEPSDVAVSASHDPTAGYERTVIERAIDFYRSEHHVVTPSGLRKLDVPEDAQVSLHKDWLLIRTRSPWRTGGREHPEGTLLRTSVADYLDGDIQVETVFEPDPATTLLQWSWTDASLVVVTLRDVRTEISVVDPTTWEWRPITGIPELGSTQITATDSDSDEVFLASSGYTTPATLWHGSVASSAVDVAPIKQSPSLFDSSGISTTQHFAISDDGTRIPYFEVRSHDGPGPTLLYGYGGFENSLVPAYSPGVGLGWLEQGGTFVVANIRGGGEYGPRWHTQALRENRELAYQDFAAVARDLVERGVTTPQQLAAQGGSNGGLLMGVMLTRYPELFGAIVCQVPLLDMQRYHLLLAGASWVAEYGDPEDPADWAFLSKYSPYHNVDPDRTYPPVLITTSTRDDRVHPGHARKMTALLEETGHEVKYFENIEGGHSGAADNAQLAFKTALAYQFLHATLGSAR</sequence>
<comment type="caution">
    <text evidence="6">The sequence shown here is derived from an EMBL/GenBank/DDBJ whole genome shotgun (WGS) entry which is preliminary data.</text>
</comment>
<dbReference type="GO" id="GO:0070012">
    <property type="term" value="F:oligopeptidase activity"/>
    <property type="evidence" value="ECO:0007669"/>
    <property type="project" value="TreeGrafter"/>
</dbReference>
<evidence type="ECO:0000313" key="7">
    <source>
        <dbReference type="Proteomes" id="UP000642993"/>
    </source>
</evidence>
<dbReference type="Pfam" id="PF00326">
    <property type="entry name" value="Peptidase_S9"/>
    <property type="match status" value="1"/>
</dbReference>
<dbReference type="GO" id="GO:0004252">
    <property type="term" value="F:serine-type endopeptidase activity"/>
    <property type="evidence" value="ECO:0007669"/>
    <property type="project" value="InterPro"/>
</dbReference>
<evidence type="ECO:0000313" key="6">
    <source>
        <dbReference type="EMBL" id="MBD8505975.1"/>
    </source>
</evidence>
<dbReference type="SUPFAM" id="SSF50993">
    <property type="entry name" value="Peptidase/esterase 'gauge' domain"/>
    <property type="match status" value="1"/>
</dbReference>
<dbReference type="Gene3D" id="3.40.50.1820">
    <property type="entry name" value="alpha/beta hydrolase"/>
    <property type="match status" value="1"/>
</dbReference>
<evidence type="ECO:0000256" key="3">
    <source>
        <dbReference type="ARBA" id="ARBA00022825"/>
    </source>
</evidence>
<dbReference type="InterPro" id="IPR029058">
    <property type="entry name" value="AB_hydrolase_fold"/>
</dbReference>
<evidence type="ECO:0000256" key="1">
    <source>
        <dbReference type="ARBA" id="ARBA00022670"/>
    </source>
</evidence>
<keyword evidence="2" id="KW-0378">Hydrolase</keyword>
<organism evidence="6 7">
    <name type="scientific">Lolliginicoccus lacisalsi</name>
    <dbReference type="NCBI Taxonomy" id="2742202"/>
    <lineage>
        <taxon>Bacteria</taxon>
        <taxon>Bacillati</taxon>
        <taxon>Actinomycetota</taxon>
        <taxon>Actinomycetes</taxon>
        <taxon>Mycobacteriales</taxon>
        <taxon>Hoyosellaceae</taxon>
        <taxon>Lolliginicoccus</taxon>
    </lineage>
</organism>
<feature type="domain" description="Peptidase S9A N-terminal" evidence="5">
    <location>
        <begin position="4"/>
        <end position="395"/>
    </location>
</feature>
<dbReference type="PRINTS" id="PR00862">
    <property type="entry name" value="PROLIGOPTASE"/>
</dbReference>
<dbReference type="Proteomes" id="UP000642993">
    <property type="component" value="Unassembled WGS sequence"/>
</dbReference>
<dbReference type="InterPro" id="IPR002470">
    <property type="entry name" value="Peptidase_S9A"/>
</dbReference>
<gene>
    <name evidence="6" type="ORF">HT102_05700</name>
</gene>
<dbReference type="PANTHER" id="PTHR42881:SF13">
    <property type="entry name" value="PROLYL ENDOPEPTIDASE"/>
    <property type="match status" value="1"/>
</dbReference>
<keyword evidence="7" id="KW-1185">Reference proteome</keyword>
<feature type="domain" description="Peptidase S9 prolyl oligopeptidase catalytic" evidence="4">
    <location>
        <begin position="466"/>
        <end position="668"/>
    </location>
</feature>
<evidence type="ECO:0000259" key="4">
    <source>
        <dbReference type="Pfam" id="PF00326"/>
    </source>
</evidence>
<keyword evidence="3" id="KW-0720">Serine protease</keyword>
<keyword evidence="1" id="KW-0645">Protease</keyword>
<name>A0A927JB91_9ACTN</name>
<dbReference type="InterPro" id="IPR023302">
    <property type="entry name" value="Pept_S9A_N"/>
</dbReference>
<dbReference type="GO" id="GO:0005829">
    <property type="term" value="C:cytosol"/>
    <property type="evidence" value="ECO:0007669"/>
    <property type="project" value="TreeGrafter"/>
</dbReference>
<accession>A0A927JB91</accession>
<evidence type="ECO:0000259" key="5">
    <source>
        <dbReference type="Pfam" id="PF02897"/>
    </source>
</evidence>
<proteinExistence type="predicted"/>
<dbReference type="InterPro" id="IPR051167">
    <property type="entry name" value="Prolyl_oligopep/macrocyclase"/>
</dbReference>
<dbReference type="Pfam" id="PF02897">
    <property type="entry name" value="Peptidase_S9_N"/>
    <property type="match status" value="1"/>
</dbReference>
<dbReference type="SUPFAM" id="SSF53474">
    <property type="entry name" value="alpha/beta-Hydrolases"/>
    <property type="match status" value="1"/>
</dbReference>